<protein>
    <submittedName>
        <fullName evidence="1">Uncharacterized protein</fullName>
    </submittedName>
</protein>
<name>A0A2H5QDY3_CITUN</name>
<dbReference type="AlphaFoldDB" id="A0A2H5QDY3"/>
<reference evidence="1 2" key="1">
    <citation type="journal article" date="2017" name="Front. Genet.">
        <title>Draft sequencing of the heterozygous diploid genome of Satsuma (Citrus unshiu Marc.) using a hybrid assembly approach.</title>
        <authorList>
            <person name="Shimizu T."/>
            <person name="Tanizawa Y."/>
            <person name="Mochizuki T."/>
            <person name="Nagasaki H."/>
            <person name="Yoshioka T."/>
            <person name="Toyoda A."/>
            <person name="Fujiyama A."/>
            <person name="Kaminuma E."/>
            <person name="Nakamura Y."/>
        </authorList>
    </citation>
    <scope>NUCLEOTIDE SEQUENCE [LARGE SCALE GENOMIC DNA]</scope>
    <source>
        <strain evidence="2">cv. Miyagawa wase</strain>
    </source>
</reference>
<organism evidence="1 2">
    <name type="scientific">Citrus unshiu</name>
    <name type="common">Satsuma mandarin</name>
    <name type="synonym">Citrus nobilis var. unshiu</name>
    <dbReference type="NCBI Taxonomy" id="55188"/>
    <lineage>
        <taxon>Eukaryota</taxon>
        <taxon>Viridiplantae</taxon>
        <taxon>Streptophyta</taxon>
        <taxon>Embryophyta</taxon>
        <taxon>Tracheophyta</taxon>
        <taxon>Spermatophyta</taxon>
        <taxon>Magnoliopsida</taxon>
        <taxon>eudicotyledons</taxon>
        <taxon>Gunneridae</taxon>
        <taxon>Pentapetalae</taxon>
        <taxon>rosids</taxon>
        <taxon>malvids</taxon>
        <taxon>Sapindales</taxon>
        <taxon>Rutaceae</taxon>
        <taxon>Aurantioideae</taxon>
        <taxon>Citrus</taxon>
    </lineage>
</organism>
<dbReference type="Proteomes" id="UP000236630">
    <property type="component" value="Unassembled WGS sequence"/>
</dbReference>
<comment type="caution">
    <text evidence="1">The sequence shown here is derived from an EMBL/GenBank/DDBJ whole genome shotgun (WGS) entry which is preliminary data.</text>
</comment>
<sequence>MGESSSMSMNAPDVSAGATVSNSFLSGYSKNDGETSHAMESESIQMLSKCSKSISSFGEQTDVTLVNALDNNNLVVHQ</sequence>
<dbReference type="EMBL" id="BDQV01000321">
    <property type="protein sequence ID" value="GAY62793.1"/>
    <property type="molecule type" value="Genomic_DNA"/>
</dbReference>
<accession>A0A2H5QDY3</accession>
<keyword evidence="2" id="KW-1185">Reference proteome</keyword>
<gene>
    <name evidence="1" type="ORF">CUMW_220620</name>
</gene>
<evidence type="ECO:0000313" key="1">
    <source>
        <dbReference type="EMBL" id="GAY62793.1"/>
    </source>
</evidence>
<evidence type="ECO:0000313" key="2">
    <source>
        <dbReference type="Proteomes" id="UP000236630"/>
    </source>
</evidence>
<proteinExistence type="predicted"/>